<dbReference type="PANTHER" id="PTHR43699:SF1">
    <property type="entry name" value="3-DEHYDROQUINATE DEHYDRATASE"/>
    <property type="match status" value="1"/>
</dbReference>
<dbReference type="OrthoDB" id="34329at2157"/>
<comment type="subunit">
    <text evidence="4">Homodimer.</text>
</comment>
<comment type="catalytic activity">
    <reaction evidence="1 4">
        <text>3-dehydroquinate = 3-dehydroshikimate + H2O</text>
        <dbReference type="Rhea" id="RHEA:21096"/>
        <dbReference type="ChEBI" id="CHEBI:15377"/>
        <dbReference type="ChEBI" id="CHEBI:16630"/>
        <dbReference type="ChEBI" id="CHEBI:32364"/>
        <dbReference type="EC" id="4.2.1.10"/>
    </reaction>
</comment>
<dbReference type="RefSeq" id="WP_211533277.1">
    <property type="nucleotide sequence ID" value="NZ_CP058560.1"/>
</dbReference>
<name>A0A8T8K1U7_9EURY</name>
<dbReference type="AlphaFoldDB" id="A0A8T8K1U7"/>
<feature type="binding site" evidence="4">
    <location>
        <position position="65"/>
    </location>
    <ligand>
        <name>3-dehydroquinate</name>
        <dbReference type="ChEBI" id="CHEBI:32364"/>
    </ligand>
</feature>
<dbReference type="GO" id="GO:0008652">
    <property type="term" value="P:amino acid biosynthetic process"/>
    <property type="evidence" value="ECO:0007669"/>
    <property type="project" value="UniProtKB-KW"/>
</dbReference>
<dbReference type="Pfam" id="PF01487">
    <property type="entry name" value="DHquinase_I"/>
    <property type="match status" value="1"/>
</dbReference>
<feature type="binding site" evidence="4">
    <location>
        <begin position="35"/>
        <end position="37"/>
    </location>
    <ligand>
        <name>3-dehydroquinate</name>
        <dbReference type="ChEBI" id="CHEBI:32364"/>
    </ligand>
</feature>
<evidence type="ECO:0000313" key="6">
    <source>
        <dbReference type="Proteomes" id="UP000681041"/>
    </source>
</evidence>
<protein>
    <recommendedName>
        <fullName evidence="4">3-dehydroquinate dehydratase</fullName>
        <shortName evidence="4">3-dehydroquinase</shortName>
        <ecNumber evidence="4">4.2.1.10</ecNumber>
    </recommendedName>
    <alternativeName>
        <fullName evidence="4">Type I DHQase</fullName>
    </alternativeName>
    <alternativeName>
        <fullName evidence="4">Type I dehydroquinase</fullName>
        <shortName evidence="4">DHQ1</shortName>
    </alternativeName>
</protein>
<dbReference type="GeneID" id="64819179"/>
<dbReference type="InterPro" id="IPR013785">
    <property type="entry name" value="Aldolase_TIM"/>
</dbReference>
<dbReference type="GO" id="GO:0009423">
    <property type="term" value="P:chorismate biosynthetic process"/>
    <property type="evidence" value="ECO:0007669"/>
    <property type="project" value="UniProtKB-UniRule"/>
</dbReference>
<dbReference type="EMBL" id="CP058560">
    <property type="protein sequence ID" value="QUH22334.1"/>
    <property type="molecule type" value="Genomic_DNA"/>
</dbReference>
<dbReference type="KEGG" id="meme:HYG87_00405"/>
<dbReference type="SUPFAM" id="SSF51569">
    <property type="entry name" value="Aldolase"/>
    <property type="match status" value="1"/>
</dbReference>
<dbReference type="NCBIfam" id="TIGR01093">
    <property type="entry name" value="aroD"/>
    <property type="match status" value="1"/>
</dbReference>
<reference evidence="5" key="1">
    <citation type="submission" date="2020-07" db="EMBL/GenBank/DDBJ databases">
        <title>Methanobacterium. sp. MethCan genome.</title>
        <authorList>
            <person name="Postec A."/>
            <person name="Quemeneur M."/>
        </authorList>
    </citation>
    <scope>NUCLEOTIDE SEQUENCE</scope>
    <source>
        <strain evidence="5">MethCAN</strain>
    </source>
</reference>
<dbReference type="GO" id="GO:0009073">
    <property type="term" value="P:aromatic amino acid family biosynthetic process"/>
    <property type="evidence" value="ECO:0007669"/>
    <property type="project" value="UniProtKB-KW"/>
</dbReference>
<keyword evidence="4" id="KW-0028">Amino-acid biosynthesis</keyword>
<dbReference type="Gene3D" id="3.20.20.70">
    <property type="entry name" value="Aldolase class I"/>
    <property type="match status" value="1"/>
</dbReference>
<evidence type="ECO:0000313" key="5">
    <source>
        <dbReference type="EMBL" id="QUH22334.1"/>
    </source>
</evidence>
<organism evidence="5 6">
    <name type="scientific">Methanobacterium alkalithermotolerans</name>
    <dbReference type="NCBI Taxonomy" id="2731220"/>
    <lineage>
        <taxon>Archaea</taxon>
        <taxon>Methanobacteriati</taxon>
        <taxon>Methanobacteriota</taxon>
        <taxon>Methanomada group</taxon>
        <taxon>Methanobacteria</taxon>
        <taxon>Methanobacteriales</taxon>
        <taxon>Methanobacteriaceae</taxon>
        <taxon>Methanobacterium</taxon>
    </lineage>
</organism>
<dbReference type="EC" id="4.2.1.10" evidence="4"/>
<feature type="active site" description="Schiff-base intermediate with substrate" evidence="4">
    <location>
        <position position="146"/>
    </location>
</feature>
<dbReference type="GO" id="GO:0046279">
    <property type="term" value="P:3,4-dihydroxybenzoate biosynthetic process"/>
    <property type="evidence" value="ECO:0007669"/>
    <property type="project" value="TreeGrafter"/>
</dbReference>
<comment type="caution">
    <text evidence="4">Lacks conserved residue(s) required for the propagation of feature annotation.</text>
</comment>
<dbReference type="CDD" id="cd00502">
    <property type="entry name" value="DHQase_I"/>
    <property type="match status" value="1"/>
</dbReference>
<dbReference type="PANTHER" id="PTHR43699">
    <property type="entry name" value="3-DEHYDROQUINATE DEHYDRATASE"/>
    <property type="match status" value="1"/>
</dbReference>
<feature type="active site" description="Proton donor/acceptor" evidence="4">
    <location>
        <position position="120"/>
    </location>
</feature>
<gene>
    <name evidence="4 5" type="primary">aroD</name>
    <name evidence="5" type="ORF">HYG87_00405</name>
</gene>
<comment type="similarity">
    <text evidence="4">Belongs to the type-I 3-dehydroquinase family.</text>
</comment>
<dbReference type="HAMAP" id="MF_00214">
    <property type="entry name" value="AroD"/>
    <property type="match status" value="1"/>
</dbReference>
<keyword evidence="6" id="KW-1185">Reference proteome</keyword>
<proteinExistence type="inferred from homology"/>
<feature type="binding site" evidence="4">
    <location>
        <position position="202"/>
    </location>
    <ligand>
        <name>3-dehydroquinate</name>
        <dbReference type="ChEBI" id="CHEBI:32364"/>
    </ligand>
</feature>
<dbReference type="Proteomes" id="UP000681041">
    <property type="component" value="Chromosome"/>
</dbReference>
<accession>A0A8T8K1U7</accession>
<evidence type="ECO:0000256" key="4">
    <source>
        <dbReference type="HAMAP-Rule" id="MF_00214"/>
    </source>
</evidence>
<evidence type="ECO:0000256" key="2">
    <source>
        <dbReference type="ARBA" id="ARBA00023239"/>
    </source>
</evidence>
<keyword evidence="4" id="KW-0057">Aromatic amino acid biosynthesis</keyword>
<keyword evidence="2 4" id="KW-0456">Lyase</keyword>
<comment type="pathway">
    <text evidence="4">Metabolic intermediate biosynthesis; chorismate biosynthesis; chorismate from D-erythrose 4-phosphate and phosphoenolpyruvate: step 3/7.</text>
</comment>
<dbReference type="InterPro" id="IPR001381">
    <property type="entry name" value="DHquinase_I"/>
</dbReference>
<dbReference type="InterPro" id="IPR050146">
    <property type="entry name" value="Type-I_3-dehydroquinase"/>
</dbReference>
<feature type="binding site" evidence="4">
    <location>
        <position position="206"/>
    </location>
    <ligand>
        <name>3-dehydroquinate</name>
        <dbReference type="ChEBI" id="CHEBI:32364"/>
    </ligand>
</feature>
<comment type="function">
    <text evidence="4">Involved in the third step of the chorismate pathway, which leads to the biosynthesis of aromatic amino acids. Catalyzes the cis-dehydration of 3-dehydroquinate (DHQ) and introduces the first double bond of the aromatic ring to yield 3-dehydroshikimate.</text>
</comment>
<sequence length="220" mass="24425">MENVVQICVPVFEKTLEKAVLSGKSYQKMGADLLELRIDALDNPTPKMVEDILGELELPVIATNRVESEGGFFKGSEEERIELLLAASSQAHYLDIELKTKEELRQRVIKSASKSIISFHDFNKTPSIVSLRKIVEEELSLGDIAKFAVMPHNMEDTLRVLKIIQEYPSTLGLAMGSYGKYTRVVGPLFGSPFTFASGNKSTAPGQMDISTTRMIIDELI</sequence>
<evidence type="ECO:0000256" key="1">
    <source>
        <dbReference type="ARBA" id="ARBA00001864"/>
    </source>
</evidence>
<feature type="binding site" evidence="4">
    <location>
        <position position="183"/>
    </location>
    <ligand>
        <name>3-dehydroquinate</name>
        <dbReference type="ChEBI" id="CHEBI:32364"/>
    </ligand>
</feature>
<evidence type="ECO:0000256" key="3">
    <source>
        <dbReference type="ARBA" id="ARBA00023270"/>
    </source>
</evidence>
<keyword evidence="3 4" id="KW-0704">Schiff base</keyword>
<dbReference type="GO" id="GO:0003855">
    <property type="term" value="F:3-dehydroquinate dehydratase activity"/>
    <property type="evidence" value="ECO:0007669"/>
    <property type="project" value="UniProtKB-UniRule"/>
</dbReference>